<organism evidence="1 2">
    <name type="scientific">Pseudalgibacter alginicilyticus</name>
    <dbReference type="NCBI Taxonomy" id="1736674"/>
    <lineage>
        <taxon>Bacteria</taxon>
        <taxon>Pseudomonadati</taxon>
        <taxon>Bacteroidota</taxon>
        <taxon>Flavobacteriia</taxon>
        <taxon>Flavobacteriales</taxon>
        <taxon>Flavobacteriaceae</taxon>
        <taxon>Pseudalgibacter</taxon>
    </lineage>
</organism>
<gene>
    <name evidence="1" type="ORF">APS56_04660</name>
</gene>
<protein>
    <submittedName>
        <fullName evidence="1">Uncharacterized protein</fullName>
    </submittedName>
</protein>
<dbReference type="STRING" id="1736674.APS56_04660"/>
<reference evidence="1 2" key="1">
    <citation type="submission" date="2015-10" db="EMBL/GenBank/DDBJ databases">
        <authorList>
            <person name="Gilbert D.G."/>
        </authorList>
    </citation>
    <scope>NUCLEOTIDE SEQUENCE [LARGE SCALE GENOMIC DNA]</scope>
    <source>
        <strain evidence="2">HZ-22</strain>
    </source>
</reference>
<dbReference type="AlphaFoldDB" id="A0A0P0CEQ7"/>
<proteinExistence type="predicted"/>
<evidence type="ECO:0000313" key="1">
    <source>
        <dbReference type="EMBL" id="ALJ04473.1"/>
    </source>
</evidence>
<name>A0A0P0CEQ7_9FLAO</name>
<dbReference type="Proteomes" id="UP000057981">
    <property type="component" value="Chromosome"/>
</dbReference>
<sequence length="72" mass="8400">MKVLKGKNQQTNKILERSLFGTLKNISSLQTVDLCKVEQLPPVLRPLTPLLFNMFHPNFTWNKNYNKNSIQK</sequence>
<evidence type="ECO:0000313" key="2">
    <source>
        <dbReference type="Proteomes" id="UP000057981"/>
    </source>
</evidence>
<keyword evidence="2" id="KW-1185">Reference proteome</keyword>
<dbReference type="EMBL" id="CP012898">
    <property type="protein sequence ID" value="ALJ04473.1"/>
    <property type="molecule type" value="Genomic_DNA"/>
</dbReference>
<dbReference type="KEGG" id="ahz:APS56_04660"/>
<accession>A0A0P0CEQ7</accession>